<dbReference type="InterPro" id="IPR052395">
    <property type="entry name" value="ET_Ferredoxin"/>
</dbReference>
<keyword evidence="6 8" id="KW-0408">Iron</keyword>
<dbReference type="InterPro" id="IPR001080">
    <property type="entry name" value="3Fe4S_ferredoxin"/>
</dbReference>
<keyword evidence="5 8" id="KW-0249">Electron transport</keyword>
<accession>A0A8T8K5E5</accession>
<organism evidence="10 11">
    <name type="scientific">Methanobacterium alkalithermotolerans</name>
    <dbReference type="NCBI Taxonomy" id="2731220"/>
    <lineage>
        <taxon>Archaea</taxon>
        <taxon>Methanobacteriati</taxon>
        <taxon>Methanobacteriota</taxon>
        <taxon>Methanomada group</taxon>
        <taxon>Methanobacteria</taxon>
        <taxon>Methanobacteriales</taxon>
        <taxon>Methanobacteriaceae</taxon>
        <taxon>Methanobacterium</taxon>
    </lineage>
</organism>
<dbReference type="GO" id="GO:0016491">
    <property type="term" value="F:oxidoreductase activity"/>
    <property type="evidence" value="ECO:0007669"/>
    <property type="project" value="UniProtKB-ARBA"/>
</dbReference>
<dbReference type="Proteomes" id="UP000681041">
    <property type="component" value="Chromosome"/>
</dbReference>
<keyword evidence="2 8" id="KW-0813">Transport</keyword>
<evidence type="ECO:0000313" key="11">
    <source>
        <dbReference type="Proteomes" id="UP000681041"/>
    </source>
</evidence>
<dbReference type="GO" id="GO:0005506">
    <property type="term" value="F:iron ion binding"/>
    <property type="evidence" value="ECO:0007669"/>
    <property type="project" value="UniProtKB-UniRule"/>
</dbReference>
<dbReference type="RefSeq" id="WP_211532763.1">
    <property type="nucleotide sequence ID" value="NZ_CP058560.1"/>
</dbReference>
<dbReference type="AlphaFoldDB" id="A0A8T8K5E5"/>
<dbReference type="InterPro" id="IPR017900">
    <property type="entry name" value="4Fe4S_Fe_S_CS"/>
</dbReference>
<dbReference type="EMBL" id="CP058560">
    <property type="protein sequence ID" value="QUH23806.1"/>
    <property type="molecule type" value="Genomic_DNA"/>
</dbReference>
<comment type="cofactor">
    <cofactor evidence="1">
        <name>[4Fe-4S] cluster</name>
        <dbReference type="ChEBI" id="CHEBI:49883"/>
    </cofactor>
</comment>
<evidence type="ECO:0000256" key="5">
    <source>
        <dbReference type="ARBA" id="ARBA00022982"/>
    </source>
</evidence>
<dbReference type="PANTHER" id="PTHR39163:SF1">
    <property type="entry name" value="FERREDOXIN"/>
    <property type="match status" value="1"/>
</dbReference>
<keyword evidence="11" id="KW-1185">Reference proteome</keyword>
<dbReference type="PRINTS" id="PR00352">
    <property type="entry name" value="3FE4SFRDOXIN"/>
</dbReference>
<sequence>MTNYRIEMDRAMCISCGSCVDSCPDIWEMAADGLSSIKDSENEGDIQKKEIPELGCSVEAAEKCPVTCIHVFEDEVELI</sequence>
<protein>
    <recommendedName>
        <fullName evidence="8">Ferredoxin</fullName>
    </recommendedName>
</protein>
<dbReference type="Pfam" id="PF13459">
    <property type="entry name" value="Fer4_15"/>
    <property type="match status" value="1"/>
</dbReference>
<dbReference type="Gene3D" id="3.30.70.20">
    <property type="match status" value="1"/>
</dbReference>
<evidence type="ECO:0000256" key="2">
    <source>
        <dbReference type="ARBA" id="ARBA00022448"/>
    </source>
</evidence>
<proteinExistence type="predicted"/>
<evidence type="ECO:0000256" key="1">
    <source>
        <dbReference type="ARBA" id="ARBA00001966"/>
    </source>
</evidence>
<dbReference type="GeneID" id="64820812"/>
<evidence type="ECO:0000256" key="7">
    <source>
        <dbReference type="ARBA" id="ARBA00023014"/>
    </source>
</evidence>
<dbReference type="PROSITE" id="PS00198">
    <property type="entry name" value="4FE4S_FER_1"/>
    <property type="match status" value="1"/>
</dbReference>
<dbReference type="GO" id="GO:0051539">
    <property type="term" value="F:4 iron, 4 sulfur cluster binding"/>
    <property type="evidence" value="ECO:0007669"/>
    <property type="project" value="UniProtKB-KW"/>
</dbReference>
<keyword evidence="4 8" id="KW-0479">Metal-binding</keyword>
<dbReference type="SUPFAM" id="SSF54862">
    <property type="entry name" value="4Fe-4S ferredoxins"/>
    <property type="match status" value="1"/>
</dbReference>
<name>A0A8T8K5E5_9EURY</name>
<evidence type="ECO:0000256" key="6">
    <source>
        <dbReference type="ARBA" id="ARBA00023004"/>
    </source>
</evidence>
<comment type="function">
    <text evidence="8">Ferredoxins are iron-sulfur proteins that transfer electrons in a wide variety of metabolic reactions.</text>
</comment>
<evidence type="ECO:0000313" key="10">
    <source>
        <dbReference type="EMBL" id="QUH23806.1"/>
    </source>
</evidence>
<dbReference type="GO" id="GO:0009055">
    <property type="term" value="F:electron transfer activity"/>
    <property type="evidence" value="ECO:0007669"/>
    <property type="project" value="UniProtKB-UniRule"/>
</dbReference>
<dbReference type="PROSITE" id="PS51379">
    <property type="entry name" value="4FE4S_FER_2"/>
    <property type="match status" value="1"/>
</dbReference>
<dbReference type="OrthoDB" id="5583at2157"/>
<dbReference type="KEGG" id="meme:HYG87_08565"/>
<keyword evidence="7 8" id="KW-0411">Iron-sulfur</keyword>
<dbReference type="PANTHER" id="PTHR39163">
    <property type="entry name" value="FERREDOXIN"/>
    <property type="match status" value="1"/>
</dbReference>
<feature type="domain" description="4Fe-4S ferredoxin-type" evidence="9">
    <location>
        <begin position="4"/>
        <end position="32"/>
    </location>
</feature>
<dbReference type="InterPro" id="IPR017896">
    <property type="entry name" value="4Fe4S_Fe-S-bd"/>
</dbReference>
<reference evidence="10" key="1">
    <citation type="submission" date="2020-07" db="EMBL/GenBank/DDBJ databases">
        <title>Methanobacterium. sp. MethCan genome.</title>
        <authorList>
            <person name="Postec A."/>
            <person name="Quemeneur M."/>
        </authorList>
    </citation>
    <scope>NUCLEOTIDE SEQUENCE</scope>
    <source>
        <strain evidence="10">MethCAN</strain>
    </source>
</reference>
<evidence type="ECO:0000259" key="9">
    <source>
        <dbReference type="PROSITE" id="PS51379"/>
    </source>
</evidence>
<evidence type="ECO:0000256" key="3">
    <source>
        <dbReference type="ARBA" id="ARBA00022485"/>
    </source>
</evidence>
<evidence type="ECO:0000256" key="4">
    <source>
        <dbReference type="ARBA" id="ARBA00022723"/>
    </source>
</evidence>
<keyword evidence="3" id="KW-0004">4Fe-4S</keyword>
<gene>
    <name evidence="10" type="ORF">HYG87_08565</name>
</gene>
<evidence type="ECO:0000256" key="8">
    <source>
        <dbReference type="RuleBase" id="RU368020"/>
    </source>
</evidence>